<dbReference type="RefSeq" id="WP_181886161.1">
    <property type="nucleotide sequence ID" value="NZ_CP059472.1"/>
</dbReference>
<organism evidence="2 3">
    <name type="scientific">Marnyiella aurantia</name>
    <dbReference type="NCBI Taxonomy" id="2758037"/>
    <lineage>
        <taxon>Bacteria</taxon>
        <taxon>Pseudomonadati</taxon>
        <taxon>Bacteroidota</taxon>
        <taxon>Flavobacteriia</taxon>
        <taxon>Flavobacteriales</taxon>
        <taxon>Weeksellaceae</taxon>
        <taxon>Marnyiella</taxon>
    </lineage>
</organism>
<dbReference type="Proteomes" id="UP000539710">
    <property type="component" value="Unassembled WGS sequence"/>
</dbReference>
<accession>A0A7D7QYU6</accession>
<evidence type="ECO:0000313" key="3">
    <source>
        <dbReference type="Proteomes" id="UP000515349"/>
    </source>
</evidence>
<name>A0A7D7QYU6_9FLAO</name>
<evidence type="ECO:0000313" key="1">
    <source>
        <dbReference type="EMBL" id="MBA5246058.1"/>
    </source>
</evidence>
<reference evidence="2 3" key="1">
    <citation type="submission" date="2020-07" db="EMBL/GenBank/DDBJ databases">
        <title>Chryseobacterium sp.cx-624.</title>
        <authorList>
            <person name="Yang C."/>
        </authorList>
    </citation>
    <scope>NUCLEOTIDE SEQUENCE [LARGE SCALE GENOMIC DNA]</scope>
    <source>
        <strain evidence="2">Cx-624</strain>
        <strain evidence="3">cx-624</strain>
    </source>
</reference>
<sequence>MKTHKIIIFTTLLLTITTVYGQTYEPLDLAKKICSKVTLPNIENYVAGEYEGKPNGKDLPDGSITKFTLLGQTDKTAVVGMTVLDSIGKGFDTYLHFEKDKSWKMTAFRGLAMTGLIEQIKIELENMTPQQVDEIIEKSKKNKNDDFEMFKSREDYNFQLGNTRLTLELDENIINHFLTNQAEFDRLKNLALIELEKEKVDEDRSLELIETSKPEFNKLFISSVATGGYELGNCINFLIGGMLDNSVGYFYIKDKKDLPEMNPNRIIMIREIANGWYIYKTT</sequence>
<dbReference type="AlphaFoldDB" id="A0A7D7QYU6"/>
<evidence type="ECO:0000313" key="4">
    <source>
        <dbReference type="Proteomes" id="UP000539710"/>
    </source>
</evidence>
<reference evidence="1" key="3">
    <citation type="submission" date="2020-07" db="EMBL/GenBank/DDBJ databases">
        <authorList>
            <person name="Yang C."/>
        </authorList>
    </citation>
    <scope>NUCLEOTIDE SEQUENCE</scope>
    <source>
        <strain evidence="1">Cx-624</strain>
    </source>
</reference>
<dbReference type="EMBL" id="JACEUX010000001">
    <property type="protein sequence ID" value="MBA5246058.1"/>
    <property type="molecule type" value="Genomic_DNA"/>
</dbReference>
<proteinExistence type="predicted"/>
<gene>
    <name evidence="2" type="ORF">H1R16_00625</name>
    <name evidence="1" type="ORF">H2507_02645</name>
</gene>
<evidence type="ECO:0000313" key="2">
    <source>
        <dbReference type="EMBL" id="QMS98551.1"/>
    </source>
</evidence>
<dbReference type="EMBL" id="CP059472">
    <property type="protein sequence ID" value="QMS98551.1"/>
    <property type="molecule type" value="Genomic_DNA"/>
</dbReference>
<protein>
    <submittedName>
        <fullName evidence="2">Uncharacterized protein</fullName>
    </submittedName>
</protein>
<dbReference type="KEGG" id="cbau:H1R16_00625"/>
<keyword evidence="4" id="KW-1185">Reference proteome</keyword>
<dbReference type="Proteomes" id="UP000515349">
    <property type="component" value="Chromosome"/>
</dbReference>
<reference evidence="4" key="2">
    <citation type="submission" date="2020-07" db="EMBL/GenBank/DDBJ databases">
        <title>Flavobacterium sp. xlx-214.</title>
        <authorList>
            <person name="Yang C."/>
        </authorList>
    </citation>
    <scope>NUCLEOTIDE SEQUENCE [LARGE SCALE GENOMIC DNA]</scope>
    <source>
        <strain evidence="4">CX-624</strain>
    </source>
</reference>